<evidence type="ECO:0000313" key="19">
    <source>
        <dbReference type="EMBL" id="RRD29664.1"/>
    </source>
</evidence>
<keyword evidence="10 15" id="KW-0464">Manganese</keyword>
<evidence type="ECO:0000256" key="13">
    <source>
        <dbReference type="PIRSR" id="PIRSR039102-1"/>
    </source>
</evidence>
<comment type="cofactor">
    <cofactor evidence="1">
        <name>Mn(2+)</name>
        <dbReference type="ChEBI" id="CHEBI:29035"/>
    </cofactor>
</comment>
<feature type="binding site" evidence="15">
    <location>
        <position position="338"/>
    </location>
    <ligand>
        <name>Mg(2+)</name>
        <dbReference type="ChEBI" id="CHEBI:18420"/>
        <label>1</label>
    </ligand>
</feature>
<keyword evidence="7 15" id="KW-0460">Magnesium</keyword>
<proteinExistence type="inferred from homology"/>
<dbReference type="InterPro" id="IPR013815">
    <property type="entry name" value="ATP_grasp_subdomain_1"/>
</dbReference>
<dbReference type="SUPFAM" id="SSF56059">
    <property type="entry name" value="Glutathione synthetase ATP-binding domain-like"/>
    <property type="match status" value="1"/>
</dbReference>
<dbReference type="EMBL" id="RQZC01000005">
    <property type="protein sequence ID" value="RRD29664.1"/>
    <property type="molecule type" value="Genomic_DNA"/>
</dbReference>
<feature type="active site" evidence="13">
    <location>
        <position position="38"/>
    </location>
</feature>
<dbReference type="PROSITE" id="PS50975">
    <property type="entry name" value="ATP_GRASP"/>
    <property type="match status" value="1"/>
</dbReference>
<dbReference type="GO" id="GO:0005524">
    <property type="term" value="F:ATP binding"/>
    <property type="evidence" value="ECO:0007669"/>
    <property type="project" value="UniProtKB-UniRule"/>
</dbReference>
<comment type="similarity">
    <text evidence="2 12">Belongs to the D-alanine--D-alanine ligase family.</text>
</comment>
<evidence type="ECO:0000256" key="3">
    <source>
        <dbReference type="ARBA" id="ARBA00022598"/>
    </source>
</evidence>
<feature type="domain" description="ATP-grasp" evidence="18">
    <location>
        <begin position="171"/>
        <end position="384"/>
    </location>
</feature>
<keyword evidence="3 12" id="KW-0436">Ligase</keyword>
<keyword evidence="8 12" id="KW-0133">Cell shape</keyword>
<comment type="cofactor">
    <cofactor evidence="15">
        <name>Mg(2+)</name>
        <dbReference type="ChEBI" id="CHEBI:18420"/>
    </cofactor>
    <cofactor evidence="15">
        <name>Mn(2+)</name>
        <dbReference type="ChEBI" id="CHEBI:29035"/>
    </cofactor>
    <text evidence="15">Binds 2 magnesium or manganese ions per subunit.</text>
</comment>
<feature type="binding site" evidence="14">
    <location>
        <begin position="249"/>
        <end position="256"/>
    </location>
    <ligand>
        <name>ATP</name>
        <dbReference type="ChEBI" id="CHEBI:30616"/>
    </ligand>
</feature>
<keyword evidence="9 12" id="KW-0573">Peptidoglycan synthesis</keyword>
<evidence type="ECO:0000256" key="16">
    <source>
        <dbReference type="PROSITE-ProRule" id="PRU00409"/>
    </source>
</evidence>
<dbReference type="NCBIfam" id="TIGR01205">
    <property type="entry name" value="D_ala_D_alaTIGR"/>
    <property type="match status" value="1"/>
</dbReference>
<feature type="active site" evidence="13">
    <location>
        <position position="362"/>
    </location>
</feature>
<organism evidence="19 20">
    <name type="scientific">Actinomyces bowdenii</name>
    <dbReference type="NCBI Taxonomy" id="131109"/>
    <lineage>
        <taxon>Bacteria</taxon>
        <taxon>Bacillati</taxon>
        <taxon>Actinomycetota</taxon>
        <taxon>Actinomycetes</taxon>
        <taxon>Actinomycetales</taxon>
        <taxon>Actinomycetaceae</taxon>
        <taxon>Actinomyces</taxon>
    </lineage>
</organism>
<feature type="binding site" evidence="14">
    <location>
        <begin position="219"/>
        <end position="220"/>
    </location>
    <ligand>
        <name>ATP</name>
        <dbReference type="ChEBI" id="CHEBI:30616"/>
    </ligand>
</feature>
<dbReference type="InterPro" id="IPR011127">
    <property type="entry name" value="Dala_Dala_lig_N"/>
</dbReference>
<dbReference type="GO" id="GO:0009252">
    <property type="term" value="P:peptidoglycan biosynthetic process"/>
    <property type="evidence" value="ECO:0007669"/>
    <property type="project" value="UniProtKB-UniRule"/>
</dbReference>
<dbReference type="InterPro" id="IPR016185">
    <property type="entry name" value="PreATP-grasp_dom_sf"/>
</dbReference>
<dbReference type="OrthoDB" id="9813261at2"/>
<name>A0A3P1V624_9ACTO</name>
<evidence type="ECO:0000256" key="5">
    <source>
        <dbReference type="ARBA" id="ARBA00022741"/>
    </source>
</evidence>
<evidence type="ECO:0000256" key="11">
    <source>
        <dbReference type="ARBA" id="ARBA00023316"/>
    </source>
</evidence>
<dbReference type="GO" id="GO:0046872">
    <property type="term" value="F:metal ion binding"/>
    <property type="evidence" value="ECO:0007669"/>
    <property type="project" value="UniProtKB-KW"/>
</dbReference>
<protein>
    <recommendedName>
        <fullName evidence="12">D-alanine--D-alanine ligase</fullName>
        <ecNumber evidence="12">6.3.2.4</ecNumber>
    </recommendedName>
    <alternativeName>
        <fullName evidence="12">D-Ala-D-Ala ligase</fullName>
    </alternativeName>
    <alternativeName>
        <fullName evidence="12">D-alanylalanine synthetase</fullName>
    </alternativeName>
</protein>
<dbReference type="InterPro" id="IPR005905">
    <property type="entry name" value="D_ala_D_ala"/>
</dbReference>
<dbReference type="FunFam" id="3.30.470.20:FF:000008">
    <property type="entry name" value="D-alanine--D-alanine ligase"/>
    <property type="match status" value="1"/>
</dbReference>
<dbReference type="EC" id="6.3.2.4" evidence="12"/>
<comment type="caution">
    <text evidence="19">The sequence shown here is derived from an EMBL/GenBank/DDBJ whole genome shotgun (WGS) entry which is preliminary data.</text>
</comment>
<feature type="region of interest" description="Disordered" evidence="17">
    <location>
        <begin position="1"/>
        <end position="25"/>
    </location>
</feature>
<evidence type="ECO:0000256" key="7">
    <source>
        <dbReference type="ARBA" id="ARBA00022842"/>
    </source>
</evidence>
<dbReference type="RefSeq" id="WP_124933397.1">
    <property type="nucleotide sequence ID" value="NZ_RQZC01000005.1"/>
</dbReference>
<dbReference type="GO" id="GO:0008360">
    <property type="term" value="P:regulation of cell shape"/>
    <property type="evidence" value="ECO:0007669"/>
    <property type="project" value="UniProtKB-KW"/>
</dbReference>
<evidence type="ECO:0000256" key="4">
    <source>
        <dbReference type="ARBA" id="ARBA00022723"/>
    </source>
</evidence>
<dbReference type="SUPFAM" id="SSF52440">
    <property type="entry name" value="PreATP-grasp domain"/>
    <property type="match status" value="1"/>
</dbReference>
<evidence type="ECO:0000256" key="17">
    <source>
        <dbReference type="SAM" id="MobiDB-lite"/>
    </source>
</evidence>
<dbReference type="GO" id="GO:0071555">
    <property type="term" value="P:cell wall organization"/>
    <property type="evidence" value="ECO:0007669"/>
    <property type="project" value="UniProtKB-KW"/>
</dbReference>
<dbReference type="InterPro" id="IPR011095">
    <property type="entry name" value="Dala_Dala_lig_C"/>
</dbReference>
<evidence type="ECO:0000256" key="2">
    <source>
        <dbReference type="ARBA" id="ARBA00010871"/>
    </source>
</evidence>
<evidence type="ECO:0000256" key="14">
    <source>
        <dbReference type="PIRSR" id="PIRSR039102-2"/>
    </source>
</evidence>
<feature type="binding site" evidence="15">
    <location>
        <position position="351"/>
    </location>
    <ligand>
        <name>Mg(2+)</name>
        <dbReference type="ChEBI" id="CHEBI:18420"/>
        <label>1</label>
    </ligand>
</feature>
<dbReference type="Gene3D" id="3.40.50.20">
    <property type="match status" value="1"/>
</dbReference>
<comment type="function">
    <text evidence="12">Cell wall formation.</text>
</comment>
<dbReference type="GO" id="GO:0008716">
    <property type="term" value="F:D-alanine-D-alanine ligase activity"/>
    <property type="evidence" value="ECO:0007669"/>
    <property type="project" value="UniProtKB-UniRule"/>
</dbReference>
<comment type="subcellular location">
    <subcellularLocation>
        <location evidence="12">Cytoplasm</location>
    </subcellularLocation>
</comment>
<reference evidence="19 20" key="1">
    <citation type="submission" date="2018-11" db="EMBL/GenBank/DDBJ databases">
        <title>Genomes From Bacteria Associated with the Canine Oral Cavity: a Test Case for Automated Genome-Based Taxonomic Assignment.</title>
        <authorList>
            <person name="Coil D.A."/>
            <person name="Jospin G."/>
            <person name="Darling A.E."/>
            <person name="Wallis C."/>
            <person name="Davis I.J."/>
            <person name="Harris S."/>
            <person name="Eisen J.A."/>
            <person name="Holcombe L.J."/>
            <person name="O'Flynn C."/>
        </authorList>
    </citation>
    <scope>NUCLEOTIDE SEQUENCE [LARGE SCALE GENOMIC DNA]</scope>
    <source>
        <strain evidence="19 20">OH5050</strain>
    </source>
</reference>
<dbReference type="Proteomes" id="UP000271272">
    <property type="component" value="Unassembled WGS sequence"/>
</dbReference>
<dbReference type="AlphaFoldDB" id="A0A3P1V624"/>
<dbReference type="HAMAP" id="MF_00047">
    <property type="entry name" value="Dala_Dala_lig"/>
    <property type="match status" value="1"/>
</dbReference>
<evidence type="ECO:0000256" key="1">
    <source>
        <dbReference type="ARBA" id="ARBA00001936"/>
    </source>
</evidence>
<keyword evidence="20" id="KW-1185">Reference proteome</keyword>
<feature type="binding site" evidence="14">
    <location>
        <begin position="350"/>
        <end position="351"/>
    </location>
    <ligand>
        <name>ATP</name>
        <dbReference type="ChEBI" id="CHEBI:30616"/>
    </ligand>
</feature>
<dbReference type="Pfam" id="PF01820">
    <property type="entry name" value="Dala_Dala_lig_N"/>
    <property type="match status" value="1"/>
</dbReference>
<dbReference type="PANTHER" id="PTHR23132:SF25">
    <property type="entry name" value="D-ALANINE--D-ALANINE LIGASE A"/>
    <property type="match status" value="1"/>
</dbReference>
<feature type="binding site" evidence="15">
    <location>
        <position position="353"/>
    </location>
    <ligand>
        <name>Mg(2+)</name>
        <dbReference type="ChEBI" id="CHEBI:18420"/>
        <label>2</label>
    </ligand>
</feature>
<evidence type="ECO:0000256" key="15">
    <source>
        <dbReference type="PIRSR" id="PIRSR039102-3"/>
    </source>
</evidence>
<comment type="pathway">
    <text evidence="12">Cell wall biogenesis; peptidoglycan biosynthesis.</text>
</comment>
<dbReference type="Gene3D" id="3.30.1490.20">
    <property type="entry name" value="ATP-grasp fold, A domain"/>
    <property type="match status" value="1"/>
</dbReference>
<dbReference type="UniPathway" id="UPA00219"/>
<accession>A0A3P1V624</accession>
<dbReference type="InterPro" id="IPR011761">
    <property type="entry name" value="ATP-grasp"/>
</dbReference>
<gene>
    <name evidence="12" type="primary">ddl</name>
    <name evidence="19" type="ORF">EII10_04885</name>
</gene>
<evidence type="ECO:0000256" key="6">
    <source>
        <dbReference type="ARBA" id="ARBA00022840"/>
    </source>
</evidence>
<comment type="catalytic activity">
    <reaction evidence="12">
        <text>2 D-alanine + ATP = D-alanyl-D-alanine + ADP + phosphate + H(+)</text>
        <dbReference type="Rhea" id="RHEA:11224"/>
        <dbReference type="ChEBI" id="CHEBI:15378"/>
        <dbReference type="ChEBI" id="CHEBI:30616"/>
        <dbReference type="ChEBI" id="CHEBI:43474"/>
        <dbReference type="ChEBI" id="CHEBI:57416"/>
        <dbReference type="ChEBI" id="CHEBI:57822"/>
        <dbReference type="ChEBI" id="CHEBI:456216"/>
        <dbReference type="EC" id="6.3.2.4"/>
    </reaction>
</comment>
<keyword evidence="6 16" id="KW-0067">ATP-binding</keyword>
<dbReference type="PROSITE" id="PS00843">
    <property type="entry name" value="DALA_DALA_LIGASE_1"/>
    <property type="match status" value="1"/>
</dbReference>
<feature type="binding site" evidence="14">
    <location>
        <begin position="211"/>
        <end position="213"/>
    </location>
    <ligand>
        <name>ATP</name>
        <dbReference type="ChEBI" id="CHEBI:30616"/>
    </ligand>
</feature>
<feature type="binding site" evidence="14">
    <location>
        <position position="167"/>
    </location>
    <ligand>
        <name>ATP</name>
        <dbReference type="ChEBI" id="CHEBI:30616"/>
    </ligand>
</feature>
<sequence length="395" mass="41941">MPRKHSPASPPASAPSAPGAPRSRRPRVAVVFGGRSGEHTISCATAAGVLSAIDRRRYEVVPVGITPEGQWVLVDDDPAALELSDERPPVRITREGLGRGELSVPLGGGEMVVRTSTGTRALEEVDVVLPLLHGPYGEDGTIQGMLEMLGLPYAGCGVLASAAGMDKQVTKVLLGAAGIATAPHVAVSARSWAGERERVLEACEALDHPLFVKPARAGSSLGITRVERGGDLVAAIEAAREVDPKVLVESGIEGREIEVAVLQGRDGAPPRVAEPGEIVMDASQGAGEFYDYETKYLAHDAVAMVCPARISPRERELVMDTAARAFEALGAEGLTRVDFFLTPQGQAVVNEVNTMPGFTPFSMYPYMWRVSGLDYTSLVTELIELALERSTDVNR</sequence>
<dbReference type="NCBIfam" id="NF002528">
    <property type="entry name" value="PRK01966.1-4"/>
    <property type="match status" value="1"/>
</dbReference>
<dbReference type="GO" id="GO:0005829">
    <property type="term" value="C:cytosol"/>
    <property type="evidence" value="ECO:0007669"/>
    <property type="project" value="TreeGrafter"/>
</dbReference>
<keyword evidence="11 12" id="KW-0961">Cell wall biogenesis/degradation</keyword>
<feature type="active site" evidence="13">
    <location>
        <position position="219"/>
    </location>
</feature>
<dbReference type="PIRSF" id="PIRSF039102">
    <property type="entry name" value="Ddl/VanB"/>
    <property type="match status" value="1"/>
</dbReference>
<dbReference type="InterPro" id="IPR000291">
    <property type="entry name" value="D-Ala_lig_Van_CS"/>
</dbReference>
<evidence type="ECO:0000256" key="10">
    <source>
        <dbReference type="ARBA" id="ARBA00023211"/>
    </source>
</evidence>
<feature type="binding site" evidence="15">
    <location>
        <position position="351"/>
    </location>
    <ligand>
        <name>Mg(2+)</name>
        <dbReference type="ChEBI" id="CHEBI:18420"/>
        <label>2</label>
    </ligand>
</feature>
<evidence type="ECO:0000256" key="12">
    <source>
        <dbReference type="HAMAP-Rule" id="MF_00047"/>
    </source>
</evidence>
<dbReference type="Pfam" id="PF07478">
    <property type="entry name" value="Dala_Dala_lig_C"/>
    <property type="match status" value="1"/>
</dbReference>
<evidence type="ECO:0000259" key="18">
    <source>
        <dbReference type="PROSITE" id="PS50975"/>
    </source>
</evidence>
<keyword evidence="5 14" id="KW-0547">Nucleotide-binding</keyword>
<dbReference type="PROSITE" id="PS00844">
    <property type="entry name" value="DALA_DALA_LIGASE_2"/>
    <property type="match status" value="1"/>
</dbReference>
<dbReference type="PANTHER" id="PTHR23132">
    <property type="entry name" value="D-ALANINE--D-ALANINE LIGASE"/>
    <property type="match status" value="1"/>
</dbReference>
<evidence type="ECO:0000313" key="20">
    <source>
        <dbReference type="Proteomes" id="UP000271272"/>
    </source>
</evidence>
<evidence type="ECO:0000256" key="8">
    <source>
        <dbReference type="ARBA" id="ARBA00022960"/>
    </source>
</evidence>
<keyword evidence="4 15" id="KW-0479">Metal-binding</keyword>
<evidence type="ECO:0000256" key="9">
    <source>
        <dbReference type="ARBA" id="ARBA00022984"/>
    </source>
</evidence>
<dbReference type="Gene3D" id="3.30.470.20">
    <property type="entry name" value="ATP-grasp fold, B domain"/>
    <property type="match status" value="1"/>
</dbReference>
<keyword evidence="12" id="KW-0963">Cytoplasm</keyword>